<dbReference type="EMBL" id="MN738889">
    <property type="protein sequence ID" value="QHT30029.1"/>
    <property type="molecule type" value="Genomic_DNA"/>
</dbReference>
<organism evidence="1">
    <name type="scientific">viral metagenome</name>
    <dbReference type="NCBI Taxonomy" id="1070528"/>
    <lineage>
        <taxon>unclassified sequences</taxon>
        <taxon>metagenomes</taxon>
        <taxon>organismal metagenomes</taxon>
    </lineage>
</organism>
<evidence type="ECO:0000313" key="1">
    <source>
        <dbReference type="EMBL" id="QHT30029.1"/>
    </source>
</evidence>
<protein>
    <submittedName>
        <fullName evidence="1">Uncharacterized protein</fullName>
    </submittedName>
</protein>
<name>A0A6C0ENZ7_9ZZZZ</name>
<sequence length="79" mass="8697">MPVSQSFYEPGATARHMRGVDASEYTRFVRMAATVAPFIQSGKVINVPYARNGQSQQGARDARFVSTIFSGLRPFVANK</sequence>
<dbReference type="AlphaFoldDB" id="A0A6C0ENZ7"/>
<accession>A0A6C0ENZ7</accession>
<reference evidence="1" key="1">
    <citation type="journal article" date="2020" name="Nature">
        <title>Giant virus diversity and host interactions through global metagenomics.</title>
        <authorList>
            <person name="Schulz F."/>
            <person name="Roux S."/>
            <person name="Paez-Espino D."/>
            <person name="Jungbluth S."/>
            <person name="Walsh D.A."/>
            <person name="Denef V.J."/>
            <person name="McMahon K.D."/>
            <person name="Konstantinidis K.T."/>
            <person name="Eloe-Fadrosh E.A."/>
            <person name="Kyrpides N.C."/>
            <person name="Woyke T."/>
        </authorList>
    </citation>
    <scope>NUCLEOTIDE SEQUENCE</scope>
    <source>
        <strain evidence="1">GVMAG-M-3300009068-25</strain>
    </source>
</reference>
<proteinExistence type="predicted"/>